<accession>A0A1J5T411</accession>
<dbReference type="PIRSF" id="PIRSF004649">
    <property type="entry name" value="MlaC"/>
    <property type="match status" value="1"/>
</dbReference>
<dbReference type="Gene3D" id="3.10.450.50">
    <property type="match status" value="1"/>
</dbReference>
<organism evidence="1">
    <name type="scientific">mine drainage metagenome</name>
    <dbReference type="NCBI Taxonomy" id="410659"/>
    <lineage>
        <taxon>unclassified sequences</taxon>
        <taxon>metagenomes</taxon>
        <taxon>ecological metagenomes</taxon>
    </lineage>
</organism>
<gene>
    <name evidence="1" type="primary">mlaC_4</name>
    <name evidence="1" type="ORF">GALL_93580</name>
</gene>
<dbReference type="Gene3D" id="1.10.10.640">
    <property type="entry name" value="phospholipid-binding protein"/>
    <property type="match status" value="1"/>
</dbReference>
<evidence type="ECO:0000313" key="1">
    <source>
        <dbReference type="EMBL" id="OIR08564.1"/>
    </source>
</evidence>
<comment type="caution">
    <text evidence="1">The sequence shown here is derived from an EMBL/GenBank/DDBJ whole genome shotgun (WGS) entry which is preliminary data.</text>
</comment>
<proteinExistence type="predicted"/>
<dbReference type="PANTHER" id="PTHR36573:SF1">
    <property type="entry name" value="INTERMEMBRANE PHOSPHOLIPID TRANSPORT SYSTEM BINDING PROTEIN MLAC"/>
    <property type="match status" value="1"/>
</dbReference>
<name>A0A1J5T411_9ZZZZ</name>
<reference evidence="1" key="1">
    <citation type="submission" date="2016-10" db="EMBL/GenBank/DDBJ databases">
        <title>Sequence of Gallionella enrichment culture.</title>
        <authorList>
            <person name="Poehlein A."/>
            <person name="Muehling M."/>
            <person name="Daniel R."/>
        </authorList>
    </citation>
    <scope>NUCLEOTIDE SEQUENCE</scope>
</reference>
<dbReference type="PANTHER" id="PTHR36573">
    <property type="entry name" value="INTERMEMBRANE PHOSPHOLIPID TRANSPORT SYSTEM BINDING PROTEIN MLAC"/>
    <property type="match status" value="1"/>
</dbReference>
<dbReference type="AlphaFoldDB" id="A0A1J5T411"/>
<dbReference type="Pfam" id="PF05494">
    <property type="entry name" value="MlaC"/>
    <property type="match status" value="1"/>
</dbReference>
<protein>
    <submittedName>
        <fullName evidence="1">Putative phospholipid-binding protein MlaC</fullName>
    </submittedName>
</protein>
<sequence>MKKIFVLLSGVTMLCLASGARADIPDPDVLIKNTVHEVLDIVRSDKELRSGNQKKMLELVDAKVLPHFNFEHMTKLAVGKSWRTATPEQKKALMSEFRILLVRTYTKAFTSYRDQVVEIKPFKLDPAATEVTVKTAIVKPGSSQQPVLVDYDMEKMPDGWKVYDLTVEGVSLVTSYRGTFADQIQQVGIDGLIKTLADKNSTAASNAALAEKADSK</sequence>
<dbReference type="InterPro" id="IPR008869">
    <property type="entry name" value="MlaC/ttg2D"/>
</dbReference>
<dbReference type="EMBL" id="MLJW01000031">
    <property type="protein sequence ID" value="OIR08564.1"/>
    <property type="molecule type" value="Genomic_DNA"/>
</dbReference>